<proteinExistence type="predicted"/>
<dbReference type="Proteomes" id="UP001472677">
    <property type="component" value="Unassembled WGS sequence"/>
</dbReference>
<gene>
    <name evidence="1" type="ORF">V6N12_013703</name>
</gene>
<keyword evidence="2" id="KW-1185">Reference proteome</keyword>
<protein>
    <submittedName>
        <fullName evidence="1">Uncharacterized protein</fullName>
    </submittedName>
</protein>
<comment type="caution">
    <text evidence="1">The sequence shown here is derived from an EMBL/GenBank/DDBJ whole genome shotgun (WGS) entry which is preliminary data.</text>
</comment>
<evidence type="ECO:0000313" key="2">
    <source>
        <dbReference type="Proteomes" id="UP001472677"/>
    </source>
</evidence>
<sequence length="76" mass="8910">MTTFIAKPGYFRSLRGCSRETRERAKEGTLAIVEHWPRFVEELTGRSSNDDALRLEQWYSKLKGLSSSLFRRERSN</sequence>
<dbReference type="EMBL" id="JBBPBM010000042">
    <property type="protein sequence ID" value="KAK8523618.1"/>
    <property type="molecule type" value="Genomic_DNA"/>
</dbReference>
<reference evidence="1 2" key="1">
    <citation type="journal article" date="2024" name="G3 (Bethesda)">
        <title>Genome assembly of Hibiscus sabdariffa L. provides insights into metabolisms of medicinal natural products.</title>
        <authorList>
            <person name="Kim T."/>
        </authorList>
    </citation>
    <scope>NUCLEOTIDE SEQUENCE [LARGE SCALE GENOMIC DNA]</scope>
    <source>
        <strain evidence="1">TK-2024</strain>
        <tissue evidence="1">Old leaves</tissue>
    </source>
</reference>
<evidence type="ECO:0000313" key="1">
    <source>
        <dbReference type="EMBL" id="KAK8523618.1"/>
    </source>
</evidence>
<organism evidence="1 2">
    <name type="scientific">Hibiscus sabdariffa</name>
    <name type="common">roselle</name>
    <dbReference type="NCBI Taxonomy" id="183260"/>
    <lineage>
        <taxon>Eukaryota</taxon>
        <taxon>Viridiplantae</taxon>
        <taxon>Streptophyta</taxon>
        <taxon>Embryophyta</taxon>
        <taxon>Tracheophyta</taxon>
        <taxon>Spermatophyta</taxon>
        <taxon>Magnoliopsida</taxon>
        <taxon>eudicotyledons</taxon>
        <taxon>Gunneridae</taxon>
        <taxon>Pentapetalae</taxon>
        <taxon>rosids</taxon>
        <taxon>malvids</taxon>
        <taxon>Malvales</taxon>
        <taxon>Malvaceae</taxon>
        <taxon>Malvoideae</taxon>
        <taxon>Hibiscus</taxon>
    </lineage>
</organism>
<name>A0ABR2CVH0_9ROSI</name>
<accession>A0ABR2CVH0</accession>